<sequence length="253" mass="27459">MEITSIYLDTVLPTIPGMLNIRDFLVHNFFEDMPPIPNGTIPIAGFYWGPEQPNITDNGYKPELPATVHGNPSNATGRLVVDRNNYLDTNLGGNLSEWSWAAGVYRPAAVPDQSMWYFSNFQGAGADATGWAVGVGTNGKLRVGYQTLGRPFQGFDLDWPSSVAPGGKCAISGIIWGGRITIAVYDPLTDNYVSTGGNTAIHTAFNRNFLVGAKYDNNLFAGSAQLYALLVFPQDIAGVGHTQTLRYLYNKVS</sequence>
<accession>A0A9E8GBM7</accession>
<protein>
    <submittedName>
        <fullName evidence="1">Uncharacterized protein</fullName>
    </submittedName>
</protein>
<reference evidence="1" key="1">
    <citation type="submission" date="2022-06" db="EMBL/GenBank/DDBJ databases">
        <authorList>
            <person name="Wang S."/>
            <person name="Li X."/>
            <person name="Zhang F."/>
            <person name="Chen Y."/>
            <person name="Duan X."/>
            <person name="Mirmiran S.D."/>
            <person name="Li X."/>
            <person name="Qian P."/>
        </authorList>
    </citation>
    <scope>NUCLEOTIDE SEQUENCE</scope>
</reference>
<organism evidence="1 2">
    <name type="scientific">Klebsiella phage KYP</name>
    <dbReference type="NCBI Taxonomy" id="2961977"/>
    <lineage>
        <taxon>Viruses</taxon>
        <taxon>Duplodnaviria</taxon>
        <taxon>Heunggongvirae</taxon>
        <taxon>Uroviricota</taxon>
        <taxon>Caudoviricetes</taxon>
        <taxon>Autographivirales</taxon>
        <taxon>Autonotataviridae</taxon>
        <taxon>Melnykvirinae</taxon>
        <taxon>Cullenvirus</taxon>
        <taxon>Cullenvirus KYP</taxon>
    </lineage>
</organism>
<evidence type="ECO:0000313" key="1">
    <source>
        <dbReference type="EMBL" id="UZT29405.1"/>
    </source>
</evidence>
<name>A0A9E8GBM7_9CAUD</name>
<dbReference type="EMBL" id="ON755176">
    <property type="protein sequence ID" value="UZT29405.1"/>
    <property type="molecule type" value="Genomic_DNA"/>
</dbReference>
<dbReference type="Proteomes" id="UP001163047">
    <property type="component" value="Segment"/>
</dbReference>
<proteinExistence type="predicted"/>
<evidence type="ECO:0000313" key="2">
    <source>
        <dbReference type="Proteomes" id="UP001163047"/>
    </source>
</evidence>
<keyword evidence="2" id="KW-1185">Reference proteome</keyword>